<dbReference type="Proteomes" id="UP000494252">
    <property type="component" value="Unassembled WGS sequence"/>
</dbReference>
<reference evidence="1 2" key="1">
    <citation type="submission" date="2020-04" db="EMBL/GenBank/DDBJ databases">
        <authorList>
            <person name="De Canck E."/>
        </authorList>
    </citation>
    <scope>NUCLEOTIDE SEQUENCE [LARGE SCALE GENOMIC DNA]</scope>
    <source>
        <strain evidence="1 2">LMG 27177</strain>
    </source>
</reference>
<name>A0A6J5FPN7_9BURK</name>
<organism evidence="1 2">
    <name type="scientific">Paraburkholderia fynbosensis</name>
    <dbReference type="NCBI Taxonomy" id="1200993"/>
    <lineage>
        <taxon>Bacteria</taxon>
        <taxon>Pseudomonadati</taxon>
        <taxon>Pseudomonadota</taxon>
        <taxon>Betaproteobacteria</taxon>
        <taxon>Burkholderiales</taxon>
        <taxon>Burkholderiaceae</taxon>
        <taxon>Paraburkholderia</taxon>
    </lineage>
</organism>
<evidence type="ECO:0000313" key="2">
    <source>
        <dbReference type="Proteomes" id="UP000494252"/>
    </source>
</evidence>
<gene>
    <name evidence="1" type="ORF">LMG27177_01176</name>
</gene>
<accession>A0A6J5FPN7</accession>
<protein>
    <submittedName>
        <fullName evidence="1">Uncharacterized protein</fullName>
    </submittedName>
</protein>
<dbReference type="EMBL" id="CADIKI010000003">
    <property type="protein sequence ID" value="CAB3782141.1"/>
    <property type="molecule type" value="Genomic_DNA"/>
</dbReference>
<sequence length="79" mass="8754">MSNLAETSPAQPPILPATGLSKWPQIQPFLPIGRETWRKLGLAGKAPRPIKLSETCAVYRNEQVLRWIADPLNYAEDAA</sequence>
<dbReference type="AlphaFoldDB" id="A0A6J5FPN7"/>
<proteinExistence type="predicted"/>
<keyword evidence="2" id="KW-1185">Reference proteome</keyword>
<evidence type="ECO:0000313" key="1">
    <source>
        <dbReference type="EMBL" id="CAB3782141.1"/>
    </source>
</evidence>
<dbReference type="RefSeq" id="WP_175158521.1">
    <property type="nucleotide sequence ID" value="NZ_CADIKI010000003.1"/>
</dbReference>